<dbReference type="Gene3D" id="1.10.10.2830">
    <property type="match status" value="1"/>
</dbReference>
<keyword evidence="4" id="KW-1185">Reference proteome</keyword>
<protein>
    <submittedName>
        <fullName evidence="3">Chromosome partitioning protein, ParB family</fullName>
    </submittedName>
</protein>
<dbReference type="SMART" id="SM00470">
    <property type="entry name" value="ParB"/>
    <property type="match status" value="1"/>
</dbReference>
<reference evidence="3 4" key="1">
    <citation type="submission" date="2017-04" db="EMBL/GenBank/DDBJ databases">
        <authorList>
            <person name="Afonso C.L."/>
            <person name="Miller P.J."/>
            <person name="Scott M.A."/>
            <person name="Spackman E."/>
            <person name="Goraichik I."/>
            <person name="Dimitrov K.M."/>
            <person name="Suarez D.L."/>
            <person name="Swayne D.E."/>
        </authorList>
    </citation>
    <scope>NUCLEOTIDE SEQUENCE [LARGE SCALE GENOMIC DNA]</scope>
    <source>
        <strain evidence="3 4">DSM 12816</strain>
    </source>
</reference>
<dbReference type="InterPro" id="IPR050336">
    <property type="entry name" value="Chromosome_partition/occlusion"/>
</dbReference>
<feature type="domain" description="ParB-like N-terminal" evidence="2">
    <location>
        <begin position="34"/>
        <end position="124"/>
    </location>
</feature>
<dbReference type="CDD" id="cd16407">
    <property type="entry name" value="ParB_N_like"/>
    <property type="match status" value="1"/>
</dbReference>
<evidence type="ECO:0000259" key="2">
    <source>
        <dbReference type="SMART" id="SM00470"/>
    </source>
</evidence>
<evidence type="ECO:0000256" key="1">
    <source>
        <dbReference type="ARBA" id="ARBA00006295"/>
    </source>
</evidence>
<dbReference type="Proteomes" id="UP000192790">
    <property type="component" value="Unassembled WGS sequence"/>
</dbReference>
<dbReference type="InterPro" id="IPR004437">
    <property type="entry name" value="ParB/RepB/Spo0J"/>
</dbReference>
<dbReference type="PANTHER" id="PTHR33375">
    <property type="entry name" value="CHROMOSOME-PARTITIONING PROTEIN PARB-RELATED"/>
    <property type="match status" value="1"/>
</dbReference>
<dbReference type="NCBIfam" id="TIGR00180">
    <property type="entry name" value="parB_part"/>
    <property type="match status" value="1"/>
</dbReference>
<dbReference type="OrthoDB" id="9771505at2"/>
<dbReference type="RefSeq" id="WP_084234578.1">
    <property type="nucleotide sequence ID" value="NZ_FWXW01000004.1"/>
</dbReference>
<dbReference type="STRING" id="1122930.SAMN02745168_1902"/>
<dbReference type="SUPFAM" id="SSF110849">
    <property type="entry name" value="ParB/Sulfiredoxin"/>
    <property type="match status" value="1"/>
</dbReference>
<dbReference type="Pfam" id="PF02195">
    <property type="entry name" value="ParB_N"/>
    <property type="match status" value="1"/>
</dbReference>
<dbReference type="InterPro" id="IPR036086">
    <property type="entry name" value="ParB/Sulfiredoxin_sf"/>
</dbReference>
<name>A0A1W2AS32_9FIRM</name>
<gene>
    <name evidence="3" type="ORF">SAMN02745168_1902</name>
</gene>
<comment type="similarity">
    <text evidence="1">Belongs to the ParB family.</text>
</comment>
<evidence type="ECO:0000313" key="3">
    <source>
        <dbReference type="EMBL" id="SMC63008.1"/>
    </source>
</evidence>
<dbReference type="InterPro" id="IPR003115">
    <property type="entry name" value="ParB_N"/>
</dbReference>
<sequence length="316" mass="36224">MSSVKTIDLGLKNAYDELFMDDKGRVENRAPKILDIPITEIDNFPEHPFKVKIDEDMEQLVQSVKERGIITPITLRQKENGRYEIVSGHRRRKACELAGLPTVRAEVQDLTRDEAIILMVESNLQRSHILPSEKAFSYKMKLEAMKRQAGRPKKENGVPVGPDSLIGKSREILAVDSPDSNTQIQRYIRLTNLSPTLLDMVDDGKIAIRPAVEISYLEKEEQEALIETIALEEATPSLAQAIKMRDFSKNGKLNEDVILSIISEEKPNQRAKFSIPTERISKFIPDNISPKQTEEYVLKALEYYHHYRQKQRELER</sequence>
<dbReference type="SUPFAM" id="SSF109709">
    <property type="entry name" value="KorB DNA-binding domain-like"/>
    <property type="match status" value="1"/>
</dbReference>
<dbReference type="GO" id="GO:0003677">
    <property type="term" value="F:DNA binding"/>
    <property type="evidence" value="ECO:0007669"/>
    <property type="project" value="InterPro"/>
</dbReference>
<dbReference type="Gene3D" id="3.90.1530.30">
    <property type="match status" value="1"/>
</dbReference>
<dbReference type="EMBL" id="FWXW01000004">
    <property type="protein sequence ID" value="SMC63008.1"/>
    <property type="molecule type" value="Genomic_DNA"/>
</dbReference>
<proteinExistence type="inferred from homology"/>
<dbReference type="GO" id="GO:0007059">
    <property type="term" value="P:chromosome segregation"/>
    <property type="evidence" value="ECO:0007669"/>
    <property type="project" value="TreeGrafter"/>
</dbReference>
<dbReference type="GO" id="GO:0005694">
    <property type="term" value="C:chromosome"/>
    <property type="evidence" value="ECO:0007669"/>
    <property type="project" value="TreeGrafter"/>
</dbReference>
<organism evidence="3 4">
    <name type="scientific">Papillibacter cinnamivorans DSM 12816</name>
    <dbReference type="NCBI Taxonomy" id="1122930"/>
    <lineage>
        <taxon>Bacteria</taxon>
        <taxon>Bacillati</taxon>
        <taxon>Bacillota</taxon>
        <taxon>Clostridia</taxon>
        <taxon>Eubacteriales</taxon>
        <taxon>Oscillospiraceae</taxon>
        <taxon>Papillibacter</taxon>
    </lineage>
</organism>
<evidence type="ECO:0000313" key="4">
    <source>
        <dbReference type="Proteomes" id="UP000192790"/>
    </source>
</evidence>
<dbReference type="PANTHER" id="PTHR33375:SF1">
    <property type="entry name" value="CHROMOSOME-PARTITIONING PROTEIN PARB-RELATED"/>
    <property type="match status" value="1"/>
</dbReference>
<dbReference type="AlphaFoldDB" id="A0A1W2AS32"/>
<accession>A0A1W2AS32</accession>